<evidence type="ECO:0000256" key="8">
    <source>
        <dbReference type="ARBA" id="ARBA00022824"/>
    </source>
</evidence>
<comment type="subcellular location">
    <subcellularLocation>
        <location evidence="1">Endoplasmic reticulum</location>
    </subcellularLocation>
</comment>
<reference evidence="17 18" key="1">
    <citation type="submission" date="2024-04" db="EMBL/GenBank/DDBJ databases">
        <authorList>
            <consortium name="Genoscope - CEA"/>
            <person name="William W."/>
        </authorList>
    </citation>
    <scope>NUCLEOTIDE SEQUENCE [LARGE SCALE GENOMIC DNA]</scope>
</reference>
<keyword evidence="11" id="KW-0325">Glycoprotein</keyword>
<dbReference type="PANTHER" id="PTHR21420">
    <property type="entry name" value="GDP-FUCOSE PROTEIN O-FUCOSYLTRANSFERASE 1"/>
    <property type="match status" value="1"/>
</dbReference>
<evidence type="ECO:0000256" key="7">
    <source>
        <dbReference type="ARBA" id="ARBA00022679"/>
    </source>
</evidence>
<keyword evidence="12" id="KW-0294">Fucose metabolism</keyword>
<gene>
    <name evidence="17" type="ORF">GSLYS_00009765001</name>
</gene>
<evidence type="ECO:0000256" key="12">
    <source>
        <dbReference type="ARBA" id="ARBA00023253"/>
    </source>
</evidence>
<dbReference type="GO" id="GO:0046922">
    <property type="term" value="F:peptide-O-fucosyltransferase activity"/>
    <property type="evidence" value="ECO:0007669"/>
    <property type="project" value="UniProtKB-EC"/>
</dbReference>
<proteinExistence type="inferred from homology"/>
<evidence type="ECO:0000313" key="17">
    <source>
        <dbReference type="EMBL" id="CAL1535805.1"/>
    </source>
</evidence>
<evidence type="ECO:0000256" key="3">
    <source>
        <dbReference type="ARBA" id="ARBA00010626"/>
    </source>
</evidence>
<protein>
    <recommendedName>
        <fullName evidence="5">GDP-fucose protein O-fucosyltransferase 1</fullName>
        <ecNumber evidence="4">2.4.1.221</ecNumber>
    </recommendedName>
    <alternativeName>
        <fullName evidence="14">Peptide-O-fucosyltransferase 1</fullName>
    </alternativeName>
</protein>
<comment type="similarity">
    <text evidence="3">Belongs to the glycosyltransferase 65 family.</text>
</comment>
<sequence>MLLPVTGYKFKKNLAWTSLCGQLKMNIATVFFLVLCMTYDVALASNSSEIKVDLNGYLAYCPCMGRFGNQADQFLGALAFAKELDRTLILPPWVEYRKSSHKAVMEPFDTYFKVEPFLEYHRVITMEVFMKDLASTVWPPGQRRIFCYSPRHGSNKDQCNAKEGNPFGPFWDWFDIDFDENVIFGPLFYDTQSPRAMSEWKEKYPAKDYPVLAFVGPPASFPVSQYNAKLHKFMKWSDSYNQKADDFIEKNIQDRPFIGIHLRNGPDFENACAHVPSTPNMFAAKQCTGERGEYGTTTPEMCFPSTKTVTQQVKKEVERIGAKTVFVATDFNDLIPEFSQVLTDVKLVRQPDPASPLLDLAILGRSDHFIGNCVSTFTAFAKRERDVRRLTSSFWAFQKKKRRTEL</sequence>
<evidence type="ECO:0000313" key="18">
    <source>
        <dbReference type="Proteomes" id="UP001497497"/>
    </source>
</evidence>
<keyword evidence="10" id="KW-1015">Disulfide bond</keyword>
<dbReference type="GO" id="GO:0007219">
    <property type="term" value="P:Notch signaling pathway"/>
    <property type="evidence" value="ECO:0007669"/>
    <property type="project" value="UniProtKB-KW"/>
</dbReference>
<keyword evidence="6" id="KW-0328">Glycosyltransferase</keyword>
<evidence type="ECO:0000256" key="1">
    <source>
        <dbReference type="ARBA" id="ARBA00004240"/>
    </source>
</evidence>
<evidence type="ECO:0000256" key="2">
    <source>
        <dbReference type="ARBA" id="ARBA00004922"/>
    </source>
</evidence>
<dbReference type="PANTHER" id="PTHR21420:SF10">
    <property type="entry name" value="GDP-FUCOSE PROTEIN O-FUCOSYLTRANSFERASE 1"/>
    <property type="match status" value="1"/>
</dbReference>
<dbReference type="Gene3D" id="3.40.50.11350">
    <property type="match status" value="1"/>
</dbReference>
<dbReference type="InterPro" id="IPR039922">
    <property type="entry name" value="POFUT1"/>
</dbReference>
<evidence type="ECO:0000256" key="6">
    <source>
        <dbReference type="ARBA" id="ARBA00022676"/>
    </source>
</evidence>
<evidence type="ECO:0000256" key="10">
    <source>
        <dbReference type="ARBA" id="ARBA00023157"/>
    </source>
</evidence>
<evidence type="ECO:0000256" key="11">
    <source>
        <dbReference type="ARBA" id="ARBA00023180"/>
    </source>
</evidence>
<comment type="catalytic activity">
    <reaction evidence="15">
        <text>L-threonyl-[protein] + GDP-beta-L-fucose = 3-O-(alpha-L-fucosyl)-L-threonyl-[protein] + GDP + H(+)</text>
        <dbReference type="Rhea" id="RHEA:70491"/>
        <dbReference type="Rhea" id="RHEA-COMP:11060"/>
        <dbReference type="Rhea" id="RHEA-COMP:17915"/>
        <dbReference type="ChEBI" id="CHEBI:15378"/>
        <dbReference type="ChEBI" id="CHEBI:30013"/>
        <dbReference type="ChEBI" id="CHEBI:57273"/>
        <dbReference type="ChEBI" id="CHEBI:58189"/>
        <dbReference type="ChEBI" id="CHEBI:189631"/>
        <dbReference type="EC" id="2.4.1.221"/>
    </reaction>
    <physiologicalReaction direction="left-to-right" evidence="15">
        <dbReference type="Rhea" id="RHEA:70492"/>
    </physiologicalReaction>
</comment>
<dbReference type="GO" id="GO:0005783">
    <property type="term" value="C:endoplasmic reticulum"/>
    <property type="evidence" value="ECO:0007669"/>
    <property type="project" value="UniProtKB-SubCell"/>
</dbReference>
<dbReference type="Proteomes" id="UP001497497">
    <property type="component" value="Unassembled WGS sequence"/>
</dbReference>
<keyword evidence="7" id="KW-0808">Transferase</keyword>
<dbReference type="Pfam" id="PF10250">
    <property type="entry name" value="O-FucT"/>
    <property type="match status" value="1"/>
</dbReference>
<evidence type="ECO:0000256" key="15">
    <source>
        <dbReference type="ARBA" id="ARBA00047273"/>
    </source>
</evidence>
<dbReference type="EC" id="2.4.1.221" evidence="4"/>
<evidence type="ECO:0000256" key="9">
    <source>
        <dbReference type="ARBA" id="ARBA00022976"/>
    </source>
</evidence>
<keyword evidence="18" id="KW-1185">Reference proteome</keyword>
<evidence type="ECO:0000256" key="16">
    <source>
        <dbReference type="ARBA" id="ARBA00048647"/>
    </source>
</evidence>
<comment type="catalytic activity">
    <reaction evidence="16">
        <text>L-seryl-[protein] + GDP-beta-L-fucose = 3-O-(alpha-L-fucosyl)-L-seryl-[protein] + GDP + H(+)</text>
        <dbReference type="Rhea" id="RHEA:63644"/>
        <dbReference type="Rhea" id="RHEA-COMP:9863"/>
        <dbReference type="Rhea" id="RHEA-COMP:17914"/>
        <dbReference type="ChEBI" id="CHEBI:15378"/>
        <dbReference type="ChEBI" id="CHEBI:29999"/>
        <dbReference type="ChEBI" id="CHEBI:57273"/>
        <dbReference type="ChEBI" id="CHEBI:58189"/>
        <dbReference type="ChEBI" id="CHEBI:189632"/>
        <dbReference type="EC" id="2.4.1.221"/>
    </reaction>
    <physiologicalReaction direction="left-to-right" evidence="16">
        <dbReference type="Rhea" id="RHEA:63645"/>
    </physiologicalReaction>
</comment>
<dbReference type="InterPro" id="IPR019378">
    <property type="entry name" value="GDP-Fuc_O-FucTrfase"/>
</dbReference>
<comment type="pathway">
    <text evidence="2">Protein modification; protein glycosylation.</text>
</comment>
<accession>A0AAV2HP29</accession>
<comment type="caution">
    <text evidence="17">The sequence shown here is derived from an EMBL/GenBank/DDBJ whole genome shotgun (WGS) entry which is preliminary data.</text>
</comment>
<dbReference type="EMBL" id="CAXITT010000211">
    <property type="protein sequence ID" value="CAL1535805.1"/>
    <property type="molecule type" value="Genomic_DNA"/>
</dbReference>
<keyword evidence="13" id="KW-0119">Carbohydrate metabolism</keyword>
<name>A0AAV2HP29_LYMST</name>
<evidence type="ECO:0000256" key="14">
    <source>
        <dbReference type="ARBA" id="ARBA00033080"/>
    </source>
</evidence>
<evidence type="ECO:0000256" key="4">
    <source>
        <dbReference type="ARBA" id="ARBA00012196"/>
    </source>
</evidence>
<dbReference type="CDD" id="cd11302">
    <property type="entry name" value="O-FucT-1"/>
    <property type="match status" value="1"/>
</dbReference>
<evidence type="ECO:0000256" key="5">
    <source>
        <dbReference type="ARBA" id="ARBA00021745"/>
    </source>
</evidence>
<dbReference type="Gene3D" id="3.40.50.11340">
    <property type="match status" value="1"/>
</dbReference>
<dbReference type="GO" id="GO:0006004">
    <property type="term" value="P:fucose metabolic process"/>
    <property type="evidence" value="ECO:0007669"/>
    <property type="project" value="UniProtKB-KW"/>
</dbReference>
<dbReference type="AlphaFoldDB" id="A0AAV2HP29"/>
<keyword evidence="9" id="KW-0914">Notch signaling pathway</keyword>
<organism evidence="17 18">
    <name type="scientific">Lymnaea stagnalis</name>
    <name type="common">Great pond snail</name>
    <name type="synonym">Helix stagnalis</name>
    <dbReference type="NCBI Taxonomy" id="6523"/>
    <lineage>
        <taxon>Eukaryota</taxon>
        <taxon>Metazoa</taxon>
        <taxon>Spiralia</taxon>
        <taxon>Lophotrochozoa</taxon>
        <taxon>Mollusca</taxon>
        <taxon>Gastropoda</taxon>
        <taxon>Heterobranchia</taxon>
        <taxon>Euthyneura</taxon>
        <taxon>Panpulmonata</taxon>
        <taxon>Hygrophila</taxon>
        <taxon>Lymnaeoidea</taxon>
        <taxon>Lymnaeidae</taxon>
        <taxon>Lymnaea</taxon>
    </lineage>
</organism>
<keyword evidence="8" id="KW-0256">Endoplasmic reticulum</keyword>
<evidence type="ECO:0000256" key="13">
    <source>
        <dbReference type="ARBA" id="ARBA00023277"/>
    </source>
</evidence>